<dbReference type="RefSeq" id="XP_016241899.1">
    <property type="nucleotide sequence ID" value="XM_016376623.1"/>
</dbReference>
<dbReference type="HOGENOM" id="CLU_096188_0_1_1"/>
<dbReference type="PANTHER" id="PTHR36156:SF2">
    <property type="entry name" value="CUPIN TYPE-2 DOMAIN-CONTAINING PROTEIN"/>
    <property type="match status" value="1"/>
</dbReference>
<dbReference type="VEuPathDB" id="FungiDB:PV08_02263"/>
<evidence type="ECO:0000256" key="1">
    <source>
        <dbReference type="SAM" id="MobiDB-lite"/>
    </source>
</evidence>
<dbReference type="EMBL" id="KN847492">
    <property type="protein sequence ID" value="KIW21683.1"/>
    <property type="molecule type" value="Genomic_DNA"/>
</dbReference>
<dbReference type="SUPFAM" id="SSF51182">
    <property type="entry name" value="RmlC-like cupins"/>
    <property type="match status" value="1"/>
</dbReference>
<dbReference type="InterPro" id="IPR013096">
    <property type="entry name" value="Cupin_2"/>
</dbReference>
<dbReference type="Pfam" id="PF07883">
    <property type="entry name" value="Cupin_2"/>
    <property type="match status" value="1"/>
</dbReference>
<accession>A0A0D2BRI0</accession>
<reference evidence="3 4" key="1">
    <citation type="submission" date="2015-01" db="EMBL/GenBank/DDBJ databases">
        <title>The Genome Sequence of Exophiala spinifera CBS89968.</title>
        <authorList>
            <consortium name="The Broad Institute Genomics Platform"/>
            <person name="Cuomo C."/>
            <person name="de Hoog S."/>
            <person name="Gorbushina A."/>
            <person name="Stielow B."/>
            <person name="Teixiera M."/>
            <person name="Abouelleil A."/>
            <person name="Chapman S.B."/>
            <person name="Priest M."/>
            <person name="Young S.K."/>
            <person name="Wortman J."/>
            <person name="Nusbaum C."/>
            <person name="Birren B."/>
        </authorList>
    </citation>
    <scope>NUCLEOTIDE SEQUENCE [LARGE SCALE GENOMIC DNA]</scope>
    <source>
        <strain evidence="3 4">CBS 89968</strain>
    </source>
</reference>
<sequence>MSASNNLRSPARFVTGHNIDGASIFESSIDERPPTNKFGDDMQIMFCYGTQGFPIDVSEGKDMQNYENLVQNPPGILVPDGSAARIIDFAPGYTTPMHRSMSLNYNFVIEGEVEVLLDSGESRILKRGDMLVQRAIKHFWRNTSTTEWARITAVVLPVQDFSVGGRTVKQDLSSRSEQEGKEEGNGT</sequence>
<organism evidence="3 4">
    <name type="scientific">Exophiala spinifera</name>
    <dbReference type="NCBI Taxonomy" id="91928"/>
    <lineage>
        <taxon>Eukaryota</taxon>
        <taxon>Fungi</taxon>
        <taxon>Dikarya</taxon>
        <taxon>Ascomycota</taxon>
        <taxon>Pezizomycotina</taxon>
        <taxon>Eurotiomycetes</taxon>
        <taxon>Chaetothyriomycetidae</taxon>
        <taxon>Chaetothyriales</taxon>
        <taxon>Herpotrichiellaceae</taxon>
        <taxon>Exophiala</taxon>
    </lineage>
</organism>
<dbReference type="AlphaFoldDB" id="A0A0D2BRI0"/>
<dbReference type="Gene3D" id="2.60.120.10">
    <property type="entry name" value="Jelly Rolls"/>
    <property type="match status" value="1"/>
</dbReference>
<dbReference type="CDD" id="cd02231">
    <property type="entry name" value="cupin_BLL6423-like"/>
    <property type="match status" value="1"/>
</dbReference>
<dbReference type="InterPro" id="IPR011051">
    <property type="entry name" value="RmlC_Cupin_sf"/>
</dbReference>
<protein>
    <recommendedName>
        <fullName evidence="2">Cupin type-2 domain-containing protein</fullName>
    </recommendedName>
</protein>
<name>A0A0D2BRI0_9EURO</name>
<dbReference type="InterPro" id="IPR014710">
    <property type="entry name" value="RmlC-like_jellyroll"/>
</dbReference>
<evidence type="ECO:0000313" key="4">
    <source>
        <dbReference type="Proteomes" id="UP000053328"/>
    </source>
</evidence>
<dbReference type="OrthoDB" id="5840532at2759"/>
<dbReference type="GeneID" id="27329346"/>
<feature type="region of interest" description="Disordered" evidence="1">
    <location>
        <begin position="168"/>
        <end position="187"/>
    </location>
</feature>
<feature type="domain" description="Cupin type-2" evidence="2">
    <location>
        <begin position="87"/>
        <end position="151"/>
    </location>
</feature>
<keyword evidence="4" id="KW-1185">Reference proteome</keyword>
<gene>
    <name evidence="3" type="ORF">PV08_02263</name>
</gene>
<dbReference type="InterPro" id="IPR047142">
    <property type="entry name" value="OryJ/VirC-like"/>
</dbReference>
<evidence type="ECO:0000259" key="2">
    <source>
        <dbReference type="Pfam" id="PF07883"/>
    </source>
</evidence>
<dbReference type="Proteomes" id="UP000053328">
    <property type="component" value="Unassembled WGS sequence"/>
</dbReference>
<proteinExistence type="predicted"/>
<dbReference type="PANTHER" id="PTHR36156">
    <property type="entry name" value="SLR2101 PROTEIN"/>
    <property type="match status" value="1"/>
</dbReference>
<evidence type="ECO:0000313" key="3">
    <source>
        <dbReference type="EMBL" id="KIW21683.1"/>
    </source>
</evidence>